<protein>
    <submittedName>
        <fullName evidence="2">Oxidoreductase</fullName>
    </submittedName>
</protein>
<dbReference type="SUPFAM" id="SSF63380">
    <property type="entry name" value="Riboflavin synthase domain-like"/>
    <property type="match status" value="1"/>
</dbReference>
<gene>
    <name evidence="2" type="ORF">EIK79_13745</name>
</gene>
<organism evidence="2 3">
    <name type="scientific">Halocatena pleomorpha</name>
    <dbReference type="NCBI Taxonomy" id="1785090"/>
    <lineage>
        <taxon>Archaea</taxon>
        <taxon>Methanobacteriati</taxon>
        <taxon>Methanobacteriota</taxon>
        <taxon>Stenosarchaea group</taxon>
        <taxon>Halobacteria</taxon>
        <taxon>Halobacteriales</taxon>
        <taxon>Natronomonadaceae</taxon>
        <taxon>Halocatena</taxon>
    </lineage>
</organism>
<dbReference type="RefSeq" id="WP_124955683.1">
    <property type="nucleotide sequence ID" value="NZ_RRCH01000029.1"/>
</dbReference>
<feature type="domain" description="FAD-binding FR-type" evidence="1">
    <location>
        <begin position="1"/>
        <end position="100"/>
    </location>
</feature>
<dbReference type="InterPro" id="IPR017927">
    <property type="entry name" value="FAD-bd_FR_type"/>
</dbReference>
<dbReference type="OrthoDB" id="35401at2157"/>
<dbReference type="PANTHER" id="PTHR47354">
    <property type="entry name" value="NADH OXIDOREDUCTASE HCR"/>
    <property type="match status" value="1"/>
</dbReference>
<reference evidence="2 3" key="1">
    <citation type="submission" date="2018-11" db="EMBL/GenBank/DDBJ databases">
        <title>Taxonoimc description of Halomarina strain SPP-AMP-1.</title>
        <authorList>
            <person name="Pal Y."/>
            <person name="Srinivasana K."/>
            <person name="Verma A."/>
            <person name="Kumar P."/>
        </authorList>
    </citation>
    <scope>NUCLEOTIDE SEQUENCE [LARGE SCALE GENOMIC DNA]</scope>
    <source>
        <strain evidence="2 3">SPP-AMP-1</strain>
    </source>
</reference>
<dbReference type="InterPro" id="IPR008333">
    <property type="entry name" value="Cbr1-like_FAD-bd_dom"/>
</dbReference>
<keyword evidence="3" id="KW-1185">Reference proteome</keyword>
<evidence type="ECO:0000313" key="3">
    <source>
        <dbReference type="Proteomes" id="UP000282322"/>
    </source>
</evidence>
<dbReference type="InterPro" id="IPR050415">
    <property type="entry name" value="MRET"/>
</dbReference>
<dbReference type="InterPro" id="IPR017938">
    <property type="entry name" value="Riboflavin_synthase-like_b-brl"/>
</dbReference>
<comment type="caution">
    <text evidence="2">The sequence shown here is derived from an EMBL/GenBank/DDBJ whole genome shotgun (WGS) entry which is preliminary data.</text>
</comment>
<dbReference type="Proteomes" id="UP000282322">
    <property type="component" value="Unassembled WGS sequence"/>
</dbReference>
<dbReference type="EMBL" id="RRCH01000029">
    <property type="protein sequence ID" value="RRJ29195.1"/>
    <property type="molecule type" value="Genomic_DNA"/>
</dbReference>
<dbReference type="PANTHER" id="PTHR47354:SF5">
    <property type="entry name" value="PROTEIN RFBI"/>
    <property type="match status" value="1"/>
</dbReference>
<evidence type="ECO:0000259" key="1">
    <source>
        <dbReference type="PROSITE" id="PS51384"/>
    </source>
</evidence>
<proteinExistence type="predicted"/>
<sequence>MNATPVPVVSVQSVGSDAVALELRSPEGFDARPGQFVKLSATVDGEDVSRFYTISSPHITETFETTLTIDPTGTFGPYLSELESGDTIGVAGPFGDAYYEDEAQTLIVAGGPGVGPAVGIAERTLMDSGETAIVYVDEDPIHEQRLSALSEQGATVFVVSDSDALPSAIEEATDGTEPQPFVYGFADFLEVATDALGAAGVDTDTAKTENFGPAPDA</sequence>
<accession>A0A3P3R759</accession>
<evidence type="ECO:0000313" key="2">
    <source>
        <dbReference type="EMBL" id="RRJ29195.1"/>
    </source>
</evidence>
<dbReference type="Pfam" id="PF00970">
    <property type="entry name" value="FAD_binding_6"/>
    <property type="match status" value="1"/>
</dbReference>
<dbReference type="SUPFAM" id="SSF52343">
    <property type="entry name" value="Ferredoxin reductase-like, C-terminal NADP-linked domain"/>
    <property type="match status" value="1"/>
</dbReference>
<dbReference type="InterPro" id="IPR039261">
    <property type="entry name" value="FNR_nucleotide-bd"/>
</dbReference>
<name>A0A3P3R759_9EURY</name>
<dbReference type="Gene3D" id="2.40.30.10">
    <property type="entry name" value="Translation factors"/>
    <property type="match status" value="1"/>
</dbReference>
<dbReference type="AlphaFoldDB" id="A0A3P3R759"/>
<dbReference type="GO" id="GO:0016491">
    <property type="term" value="F:oxidoreductase activity"/>
    <property type="evidence" value="ECO:0007669"/>
    <property type="project" value="InterPro"/>
</dbReference>
<dbReference type="PROSITE" id="PS51384">
    <property type="entry name" value="FAD_FR"/>
    <property type="match status" value="1"/>
</dbReference>